<dbReference type="InterPro" id="IPR001775">
    <property type="entry name" value="GspD/PilQ"/>
</dbReference>
<evidence type="ECO:0000313" key="5">
    <source>
        <dbReference type="EMBL" id="KVX01519.1"/>
    </source>
</evidence>
<comment type="similarity">
    <text evidence="1">Belongs to the bacterial secretin family.</text>
</comment>
<keyword evidence="2" id="KW-0732">Signal</keyword>
<dbReference type="InterPro" id="IPR032789">
    <property type="entry name" value="T2SS-T3SS_pil_N"/>
</dbReference>
<dbReference type="Pfam" id="PF13629">
    <property type="entry name" value="T2SS-T3SS_pil_N"/>
    <property type="match status" value="1"/>
</dbReference>
<dbReference type="InterPro" id="IPR050810">
    <property type="entry name" value="Bact_Secretion_Sys_Channel"/>
</dbReference>
<reference evidence="5 6" key="1">
    <citation type="submission" date="2016-01" db="EMBL/GenBank/DDBJ databases">
        <title>Draft genome of the antarctic isolate Shewanella frigidimarina Ag06-30.</title>
        <authorList>
            <person name="Parmeciano Di Noto G."/>
            <person name="Vazquez S."/>
            <person name="Mac Cormack W."/>
            <person name="Iriarte A."/>
            <person name="Quiroga C."/>
        </authorList>
    </citation>
    <scope>NUCLEOTIDE SEQUENCE [LARGE SCALE GENOMIC DNA]</scope>
    <source>
        <strain evidence="5 6">Ag06-30</strain>
    </source>
</reference>
<feature type="signal peptide" evidence="2">
    <location>
        <begin position="1"/>
        <end position="22"/>
    </location>
</feature>
<dbReference type="Proteomes" id="UP000055702">
    <property type="component" value="Unassembled WGS sequence"/>
</dbReference>
<evidence type="ECO:0000256" key="2">
    <source>
        <dbReference type="SAM" id="SignalP"/>
    </source>
</evidence>
<dbReference type="PANTHER" id="PTHR30332">
    <property type="entry name" value="PROBABLE GENERAL SECRETION PATHWAY PROTEIN D"/>
    <property type="match status" value="1"/>
</dbReference>
<dbReference type="Pfam" id="PF00263">
    <property type="entry name" value="Secretin"/>
    <property type="match status" value="1"/>
</dbReference>
<feature type="domain" description="Pilus formation protein N-terminal" evidence="4">
    <location>
        <begin position="26"/>
        <end position="87"/>
    </location>
</feature>
<organism evidence="5">
    <name type="scientific">Shewanella frigidimarina</name>
    <dbReference type="NCBI Taxonomy" id="56812"/>
    <lineage>
        <taxon>Bacteria</taxon>
        <taxon>Pseudomonadati</taxon>
        <taxon>Pseudomonadota</taxon>
        <taxon>Gammaproteobacteria</taxon>
        <taxon>Alteromonadales</taxon>
        <taxon>Shewanellaceae</taxon>
        <taxon>Shewanella</taxon>
    </lineage>
</organism>
<feature type="domain" description="Type II/III secretion system secretin-like" evidence="3">
    <location>
        <begin position="250"/>
        <end position="405"/>
    </location>
</feature>
<proteinExistence type="inferred from homology"/>
<comment type="caution">
    <text evidence="5">The sequence shown here is derived from an EMBL/GenBank/DDBJ whole genome shotgun (WGS) entry which is preliminary data.</text>
</comment>
<dbReference type="RefSeq" id="WP_059746178.1">
    <property type="nucleotide sequence ID" value="NZ_LRDC01000022.1"/>
</dbReference>
<evidence type="ECO:0000259" key="3">
    <source>
        <dbReference type="Pfam" id="PF00263"/>
    </source>
</evidence>
<feature type="chain" id="PRO_5007125917" evidence="2">
    <location>
        <begin position="23"/>
        <end position="436"/>
    </location>
</feature>
<accession>A0A106BZS6</accession>
<dbReference type="PANTHER" id="PTHR30332:SF17">
    <property type="entry name" value="TYPE IV PILIATION SYSTEM PROTEIN DR_0774-RELATED"/>
    <property type="match status" value="1"/>
</dbReference>
<dbReference type="PRINTS" id="PR00811">
    <property type="entry name" value="BCTERIALGSPD"/>
</dbReference>
<dbReference type="InterPro" id="IPR004846">
    <property type="entry name" value="T2SS/T3SS_dom"/>
</dbReference>
<evidence type="ECO:0000256" key="1">
    <source>
        <dbReference type="RuleBase" id="RU004003"/>
    </source>
</evidence>
<evidence type="ECO:0000259" key="4">
    <source>
        <dbReference type="Pfam" id="PF13629"/>
    </source>
</evidence>
<evidence type="ECO:0000313" key="6">
    <source>
        <dbReference type="Proteomes" id="UP000055702"/>
    </source>
</evidence>
<dbReference type="EMBL" id="LRDC01000022">
    <property type="protein sequence ID" value="KVX01519.1"/>
    <property type="molecule type" value="Genomic_DNA"/>
</dbReference>
<gene>
    <name evidence="5" type="ORF">AWJ07_17425</name>
</gene>
<name>A0A106BZS6_SHEFR</name>
<dbReference type="AlphaFoldDB" id="A0A106BZS6"/>
<dbReference type="GO" id="GO:0015627">
    <property type="term" value="C:type II protein secretion system complex"/>
    <property type="evidence" value="ECO:0007669"/>
    <property type="project" value="TreeGrafter"/>
</dbReference>
<dbReference type="GO" id="GO:0009306">
    <property type="term" value="P:protein secretion"/>
    <property type="evidence" value="ECO:0007669"/>
    <property type="project" value="InterPro"/>
</dbReference>
<sequence length="436" mass="47285">MKLLQKIALIWACLLVSSNCLAHNNKPLKLYVGAVELYKVANIERIVVGNGAIVSAKVIDNKGVILIGESAGETDLQLWKQTGEVIKLSLTVTPDNTRKTTATVKKMLSAFPSLSVTENEGLIIVQGEADLIQKEQLEKILAAGPNIVSLVKYLKFAKVMAPMIRMQVRIVEFNKSTLNNIGVKWDTAMAGPAYGAAKAFSSNPIFSVASPGQFTESIAGAVTNSIGTLDTRGWSYFGIVTGISSQIQLLAEKGDARMLAEPNLTTRSGESASFLAGGEFPVQSISGLGAVDVEYKEYGIKLDIEPVVDDEQNIVSRVMAEVSSIDPSTSYNGVPGMLTRRTESVINVRNNETIVISGLVNSQMSKIVNKFPFLGDIPILGELFKSRDFKDDKTELVIFVTPTVVYPGEESHDKQLARGLKMADETNELEAFYILD</sequence>
<protein>
    <submittedName>
        <fullName evidence="5">Type II/III secretion system protein</fullName>
    </submittedName>
</protein>